<accession>M7N795</accession>
<comment type="caution">
    <text evidence="2">The sequence shown here is derived from an EMBL/GenBank/DDBJ whole genome shotgun (WGS) entry which is preliminary data.</text>
</comment>
<evidence type="ECO:0000313" key="2">
    <source>
        <dbReference type="EMBL" id="EMR04488.1"/>
    </source>
</evidence>
<protein>
    <submittedName>
        <fullName evidence="2">Gamma-glutamylcyclotransferase family protein ytfP</fullName>
    </submittedName>
</protein>
<keyword evidence="2" id="KW-0808">Transferase</keyword>
<dbReference type="Pfam" id="PF06094">
    <property type="entry name" value="GGACT"/>
    <property type="match status" value="1"/>
</dbReference>
<dbReference type="InterPro" id="IPR036568">
    <property type="entry name" value="GGCT-like_sf"/>
</dbReference>
<dbReference type="InterPro" id="IPR013024">
    <property type="entry name" value="GGCT-like"/>
</dbReference>
<dbReference type="eggNOG" id="COG2105">
    <property type="taxonomic scope" value="Bacteria"/>
</dbReference>
<feature type="domain" description="Gamma-glutamylcyclotransferase AIG2-like" evidence="1">
    <location>
        <begin position="4"/>
        <end position="108"/>
    </location>
</feature>
<proteinExistence type="predicted"/>
<dbReference type="Gene3D" id="3.10.490.10">
    <property type="entry name" value="Gamma-glutamyl cyclotransferase-like"/>
    <property type="match status" value="1"/>
</dbReference>
<evidence type="ECO:0000259" key="1">
    <source>
        <dbReference type="Pfam" id="PF06094"/>
    </source>
</evidence>
<name>M7N795_9BACT</name>
<keyword evidence="3" id="KW-1185">Reference proteome</keyword>
<dbReference type="GO" id="GO:0016740">
    <property type="term" value="F:transferase activity"/>
    <property type="evidence" value="ECO:0007669"/>
    <property type="project" value="UniProtKB-KW"/>
</dbReference>
<dbReference type="OrthoDB" id="482277at2"/>
<gene>
    <name evidence="2" type="primary">ytfP</name>
    <name evidence="2" type="ORF">ADICEAN_00387</name>
</gene>
<evidence type="ECO:0000313" key="3">
    <source>
        <dbReference type="Proteomes" id="UP000011910"/>
    </source>
</evidence>
<dbReference type="RefSeq" id="WP_009193795.1">
    <property type="nucleotide sequence ID" value="NZ_AODQ01000005.1"/>
</dbReference>
<dbReference type="AlphaFoldDB" id="M7N795"/>
<dbReference type="EMBL" id="AODQ01000005">
    <property type="protein sequence ID" value="EMR04488.1"/>
    <property type="molecule type" value="Genomic_DNA"/>
</dbReference>
<reference evidence="2 3" key="1">
    <citation type="journal article" date="2013" name="Genome Announc.">
        <title>Draft Genome Sequence of Cesiribacter andamanensis Strain AMV16T, Isolated from a Soil Sample from a Mud Volcano in the Andaman Islands, India.</title>
        <authorList>
            <person name="Shivaji S."/>
            <person name="Ara S."/>
            <person name="Begum Z."/>
            <person name="Srinivas T.N."/>
            <person name="Singh A."/>
            <person name="Kumar Pinnaka A."/>
        </authorList>
    </citation>
    <scope>NUCLEOTIDE SEQUENCE [LARGE SCALE GENOMIC DNA]</scope>
    <source>
        <strain evidence="2 3">AMV16</strain>
    </source>
</reference>
<dbReference type="Proteomes" id="UP000011910">
    <property type="component" value="Unassembled WGS sequence"/>
</dbReference>
<dbReference type="STRING" id="1279009.ADICEAN_00387"/>
<dbReference type="CDD" id="cd06661">
    <property type="entry name" value="GGCT_like"/>
    <property type="match status" value="1"/>
</dbReference>
<dbReference type="InterPro" id="IPR009288">
    <property type="entry name" value="AIG2-like_dom"/>
</dbReference>
<dbReference type="SUPFAM" id="SSF110857">
    <property type="entry name" value="Gamma-glutamyl cyclotransferase-like"/>
    <property type="match status" value="1"/>
</dbReference>
<sequence length="112" mass="12846">MHQLFVYGTLRKGGISHHLLKGGKVMAEGVWLEGFRLYSAGWYPVAVLAAGGRILGDLVNVPEVLWPALDAYEGEEYERVYLQKEAYWIYQYKGNINNMPLVEGGDWLKWKR</sequence>
<organism evidence="2 3">
    <name type="scientific">Cesiribacter andamanensis AMV16</name>
    <dbReference type="NCBI Taxonomy" id="1279009"/>
    <lineage>
        <taxon>Bacteria</taxon>
        <taxon>Pseudomonadati</taxon>
        <taxon>Bacteroidota</taxon>
        <taxon>Cytophagia</taxon>
        <taxon>Cytophagales</taxon>
        <taxon>Cesiribacteraceae</taxon>
        <taxon>Cesiribacter</taxon>
    </lineage>
</organism>